<dbReference type="Pfam" id="PF02567">
    <property type="entry name" value="PhzC-PhzF"/>
    <property type="match status" value="1"/>
</dbReference>
<dbReference type="Gene3D" id="3.10.310.10">
    <property type="entry name" value="Diaminopimelate Epimerase, Chain A, domain 1"/>
    <property type="match status" value="2"/>
</dbReference>
<dbReference type="OrthoDB" id="9788221at2"/>
<dbReference type="EMBL" id="CP011311">
    <property type="protein sequence ID" value="AKE39403.1"/>
    <property type="molecule type" value="Genomic_DNA"/>
</dbReference>
<dbReference type="PANTHER" id="PTHR13774">
    <property type="entry name" value="PHENAZINE BIOSYNTHESIS PROTEIN"/>
    <property type="match status" value="1"/>
</dbReference>
<dbReference type="GO" id="GO:0005737">
    <property type="term" value="C:cytoplasm"/>
    <property type="evidence" value="ECO:0007669"/>
    <property type="project" value="TreeGrafter"/>
</dbReference>
<dbReference type="PIRSF" id="PIRSF016184">
    <property type="entry name" value="PhzC_PhzF"/>
    <property type="match status" value="1"/>
</dbReference>
<dbReference type="HOGENOM" id="CLU_048756_0_0_11"/>
<dbReference type="SUPFAM" id="SSF54506">
    <property type="entry name" value="Diaminopimelate epimerase-like"/>
    <property type="match status" value="1"/>
</dbReference>
<dbReference type="RefSeq" id="WP_035105018.1">
    <property type="nucleotide sequence ID" value="NZ_CP011311.1"/>
</dbReference>
<name>A0A0F6QYT1_9CORY</name>
<evidence type="ECO:0000256" key="1">
    <source>
        <dbReference type="PIRSR" id="PIRSR016184-1"/>
    </source>
</evidence>
<protein>
    <submittedName>
        <fullName evidence="2">Phenazine biosynthesis protein PhzF family</fullName>
    </submittedName>
</protein>
<accession>A0A0F6QYT1</accession>
<dbReference type="PANTHER" id="PTHR13774:SF32">
    <property type="entry name" value="ANTISENSE-ENHANCING SEQUENCE 1"/>
    <property type="match status" value="1"/>
</dbReference>
<dbReference type="Proteomes" id="UP000033566">
    <property type="component" value="Chromosome"/>
</dbReference>
<proteinExistence type="predicted"/>
<sequence>MSHPFFEVDVFATTAFSGNPLAVIANADDLSTEQMQSIAAWTNFSETTFLLKPTNPQADYRVRIFTPQEEFDFAGHPTLGTARVFKELHGTEGTVVQECNVGLVTVREEGGVFSFATPALRKSGPLSAAELQDSCSFLGVDKDAVVDAAWVDNGPGWRLVQLADAASVRNLQPTGTPALKVGVVGMEGDSYEVRAFTPRFEDPVTGSFNGGAAEFMRAKGAVPASYIAYQGSQVGRNGEVHIHDDGEDIWVGGHVNILVEGSLNL</sequence>
<organism evidence="2 3">
    <name type="scientific">Corynebacterium camporealensis</name>
    <dbReference type="NCBI Taxonomy" id="161896"/>
    <lineage>
        <taxon>Bacteria</taxon>
        <taxon>Bacillati</taxon>
        <taxon>Actinomycetota</taxon>
        <taxon>Actinomycetes</taxon>
        <taxon>Mycobacteriales</taxon>
        <taxon>Corynebacteriaceae</taxon>
        <taxon>Corynebacterium</taxon>
    </lineage>
</organism>
<evidence type="ECO:0000313" key="2">
    <source>
        <dbReference type="EMBL" id="AKE39403.1"/>
    </source>
</evidence>
<gene>
    <name evidence="2" type="ORF">UL81_07240</name>
</gene>
<dbReference type="PATRIC" id="fig|161896.4.peg.1415"/>
<reference evidence="2 3" key="1">
    <citation type="journal article" date="2015" name="Genome Announc.">
        <title>Complete Genome Sequence of Corynebacterium camporealensis DSM 44610, Isolated from the Milk of a Manchega Sheep with Subclinical Mastitis.</title>
        <authorList>
            <person name="Ruckert C."/>
            <person name="Albersmeier A."/>
            <person name="Winkler A."/>
            <person name="Tauch A."/>
        </authorList>
    </citation>
    <scope>NUCLEOTIDE SEQUENCE [LARGE SCALE GENOMIC DNA]</scope>
    <source>
        <strain evidence="2 3">DSM 44610</strain>
    </source>
</reference>
<dbReference type="GO" id="GO:0016853">
    <property type="term" value="F:isomerase activity"/>
    <property type="evidence" value="ECO:0007669"/>
    <property type="project" value="TreeGrafter"/>
</dbReference>
<feature type="active site" evidence="1">
    <location>
        <position position="46"/>
    </location>
</feature>
<dbReference type="KEGG" id="ccj:UL81_07240"/>
<dbReference type="AlphaFoldDB" id="A0A0F6QYT1"/>
<dbReference type="NCBIfam" id="TIGR00654">
    <property type="entry name" value="PhzF_family"/>
    <property type="match status" value="1"/>
</dbReference>
<dbReference type="InterPro" id="IPR003719">
    <property type="entry name" value="Phenazine_PhzF-like"/>
</dbReference>
<evidence type="ECO:0000313" key="3">
    <source>
        <dbReference type="Proteomes" id="UP000033566"/>
    </source>
</evidence>
<keyword evidence="3" id="KW-1185">Reference proteome</keyword>